<name>A0A917IA48_9HYPH</name>
<comment type="caution">
    <text evidence="2">The sequence shown here is derived from an EMBL/GenBank/DDBJ whole genome shotgun (WGS) entry which is preliminary data.</text>
</comment>
<sequence>MILMEFWRDERGGIALFFGLALPALVGAGAFAVEHTRIMHRTVQLQGIADAAALAGAQELAISGATVSVGNQTALRTAGANLSVTQQNGESARVDAKTDVEHSEVTVSIAEPMKSYFGQLLTAPTYQIAVKSTARLMGARKLCVMTLDPSAKSATKLDKNARLTAEGCSVQSNSNNNKGLSALQNAFLKADRICSVGGYEGKKGSNVSPEPIACPFMKDPLESRQAPSAAGGGCSKGMLSPAKPYIVTARAETLSPGVYCGGLTITDGASASLLSGVYVFEGGPLIVDKGASLSGDYVGFYFKGDKATLTFAGDSTISLSAPKSGDMAGLLMFEDRSAPAGRKFKVTSDNARKLLGTIYLPQGSLLIDANKPVADQSAYTVVVSRTLELDAGPNLVLNVNYGATDVPVPKGVGPLSGQVSLTR</sequence>
<gene>
    <name evidence="2" type="ORF">GCM10007036_31220</name>
</gene>
<evidence type="ECO:0000313" key="3">
    <source>
        <dbReference type="Proteomes" id="UP000603912"/>
    </source>
</evidence>
<protein>
    <recommendedName>
        <fullName evidence="1">Putative Flp pilus-assembly TadG-like N-terminal domain-containing protein</fullName>
    </recommendedName>
</protein>
<evidence type="ECO:0000313" key="2">
    <source>
        <dbReference type="EMBL" id="GGH24661.1"/>
    </source>
</evidence>
<organism evidence="2 3">
    <name type="scientific">Alsobacter metallidurans</name>
    <dbReference type="NCBI Taxonomy" id="340221"/>
    <lineage>
        <taxon>Bacteria</taxon>
        <taxon>Pseudomonadati</taxon>
        <taxon>Pseudomonadota</taxon>
        <taxon>Alphaproteobacteria</taxon>
        <taxon>Hyphomicrobiales</taxon>
        <taxon>Alsobacteraceae</taxon>
        <taxon>Alsobacter</taxon>
    </lineage>
</organism>
<dbReference type="EMBL" id="BMES01000002">
    <property type="protein sequence ID" value="GGH24661.1"/>
    <property type="molecule type" value="Genomic_DNA"/>
</dbReference>
<dbReference type="Proteomes" id="UP000603912">
    <property type="component" value="Unassembled WGS sequence"/>
</dbReference>
<keyword evidence="3" id="KW-1185">Reference proteome</keyword>
<feature type="domain" description="Putative Flp pilus-assembly TadG-like N-terminal" evidence="1">
    <location>
        <begin position="12"/>
        <end position="58"/>
    </location>
</feature>
<dbReference type="InterPro" id="IPR028087">
    <property type="entry name" value="Tad_N"/>
</dbReference>
<dbReference type="RefSeq" id="WP_188518646.1">
    <property type="nucleotide sequence ID" value="NZ_BMES01000002.1"/>
</dbReference>
<dbReference type="AlphaFoldDB" id="A0A917IA48"/>
<reference evidence="2" key="1">
    <citation type="journal article" date="2014" name="Int. J. Syst. Evol. Microbiol.">
        <title>Complete genome sequence of Corynebacterium casei LMG S-19264T (=DSM 44701T), isolated from a smear-ripened cheese.</title>
        <authorList>
            <consortium name="US DOE Joint Genome Institute (JGI-PGF)"/>
            <person name="Walter F."/>
            <person name="Albersmeier A."/>
            <person name="Kalinowski J."/>
            <person name="Ruckert C."/>
        </authorList>
    </citation>
    <scope>NUCLEOTIDE SEQUENCE</scope>
    <source>
        <strain evidence="2">CGMCC 1.12214</strain>
    </source>
</reference>
<reference evidence="2" key="2">
    <citation type="submission" date="2020-09" db="EMBL/GenBank/DDBJ databases">
        <authorList>
            <person name="Sun Q."/>
            <person name="Zhou Y."/>
        </authorList>
    </citation>
    <scope>NUCLEOTIDE SEQUENCE</scope>
    <source>
        <strain evidence="2">CGMCC 1.12214</strain>
    </source>
</reference>
<evidence type="ECO:0000259" key="1">
    <source>
        <dbReference type="Pfam" id="PF13400"/>
    </source>
</evidence>
<proteinExistence type="predicted"/>
<dbReference type="Pfam" id="PF13400">
    <property type="entry name" value="Tad"/>
    <property type="match status" value="1"/>
</dbReference>
<accession>A0A917IA48</accession>